<reference evidence="7 8" key="1">
    <citation type="submission" date="2019-03" db="EMBL/GenBank/DDBJ databases">
        <authorList>
            <person name="Kim M.K.M."/>
        </authorList>
    </citation>
    <scope>NUCLEOTIDE SEQUENCE [LARGE SCALE GENOMIC DNA]</scope>
    <source>
        <strain evidence="7 8">18JY21-1</strain>
    </source>
</reference>
<feature type="transmembrane region" description="Helical" evidence="6">
    <location>
        <begin position="80"/>
        <end position="101"/>
    </location>
</feature>
<dbReference type="GO" id="GO:0005886">
    <property type="term" value="C:plasma membrane"/>
    <property type="evidence" value="ECO:0007669"/>
    <property type="project" value="TreeGrafter"/>
</dbReference>
<dbReference type="RefSeq" id="WP_132416762.1">
    <property type="nucleotide sequence ID" value="NZ_SKFG01000002.1"/>
</dbReference>
<keyword evidence="4 6" id="KW-1133">Transmembrane helix</keyword>
<feature type="transmembrane region" description="Helical" evidence="6">
    <location>
        <begin position="251"/>
        <end position="267"/>
    </location>
</feature>
<dbReference type="GO" id="GO:0051301">
    <property type="term" value="P:cell division"/>
    <property type="evidence" value="ECO:0007669"/>
    <property type="project" value="InterPro"/>
</dbReference>
<dbReference type="Pfam" id="PF01098">
    <property type="entry name" value="FTSW_RODA_SPOVE"/>
    <property type="match status" value="1"/>
</dbReference>
<feature type="transmembrane region" description="Helical" evidence="6">
    <location>
        <begin position="168"/>
        <end position="194"/>
    </location>
</feature>
<keyword evidence="8" id="KW-1185">Reference proteome</keyword>
<proteinExistence type="predicted"/>
<dbReference type="EMBL" id="SKFG01000002">
    <property type="protein sequence ID" value="TCZ80116.1"/>
    <property type="molecule type" value="Genomic_DNA"/>
</dbReference>
<dbReference type="InterPro" id="IPR047928">
    <property type="entry name" value="Perm_prefix_1"/>
</dbReference>
<dbReference type="Proteomes" id="UP000295418">
    <property type="component" value="Unassembled WGS sequence"/>
</dbReference>
<dbReference type="InterPro" id="IPR001182">
    <property type="entry name" value="FtsW/RodA"/>
</dbReference>
<evidence type="ECO:0000256" key="2">
    <source>
        <dbReference type="ARBA" id="ARBA00022692"/>
    </source>
</evidence>
<dbReference type="NCBIfam" id="NF038403">
    <property type="entry name" value="perm_prefix_1"/>
    <property type="match status" value="1"/>
</dbReference>
<dbReference type="PANTHER" id="PTHR30474">
    <property type="entry name" value="CELL CYCLE PROTEIN"/>
    <property type="match status" value="1"/>
</dbReference>
<comment type="subcellular location">
    <subcellularLocation>
        <location evidence="1">Membrane</location>
        <topology evidence="1">Multi-pass membrane protein</topology>
    </subcellularLocation>
</comment>
<dbReference type="OrthoDB" id="2192428at2"/>
<feature type="transmembrane region" description="Helical" evidence="6">
    <location>
        <begin position="206"/>
        <end position="223"/>
    </location>
</feature>
<dbReference type="PANTHER" id="PTHR30474:SF1">
    <property type="entry name" value="PEPTIDOGLYCAN GLYCOSYLTRANSFERASE MRDB"/>
    <property type="match status" value="1"/>
</dbReference>
<feature type="transmembrane region" description="Helical" evidence="6">
    <location>
        <begin position="326"/>
        <end position="351"/>
    </location>
</feature>
<dbReference type="GO" id="GO:0008360">
    <property type="term" value="P:regulation of cell shape"/>
    <property type="evidence" value="ECO:0007669"/>
    <property type="project" value="UniProtKB-KW"/>
</dbReference>
<dbReference type="AlphaFoldDB" id="A0A4R4EIX3"/>
<feature type="transmembrane region" description="Helical" evidence="6">
    <location>
        <begin position="113"/>
        <end position="135"/>
    </location>
</feature>
<feature type="transmembrane region" description="Helical" evidence="6">
    <location>
        <begin position="400"/>
        <end position="422"/>
    </location>
</feature>
<feature type="transmembrane region" description="Helical" evidence="6">
    <location>
        <begin position="367"/>
        <end position="394"/>
    </location>
</feature>
<evidence type="ECO:0000313" key="7">
    <source>
        <dbReference type="EMBL" id="TCZ80116.1"/>
    </source>
</evidence>
<feature type="transmembrane region" description="Helical" evidence="6">
    <location>
        <begin position="229"/>
        <end position="244"/>
    </location>
</feature>
<evidence type="ECO:0000256" key="4">
    <source>
        <dbReference type="ARBA" id="ARBA00022989"/>
    </source>
</evidence>
<evidence type="ECO:0000256" key="5">
    <source>
        <dbReference type="ARBA" id="ARBA00023136"/>
    </source>
</evidence>
<keyword evidence="3" id="KW-0133">Cell shape</keyword>
<accession>A0A4R4EIX3</accession>
<feature type="transmembrane region" description="Helical" evidence="6">
    <location>
        <begin position="142"/>
        <end position="162"/>
    </location>
</feature>
<evidence type="ECO:0000256" key="6">
    <source>
        <dbReference type="SAM" id="Phobius"/>
    </source>
</evidence>
<organism evidence="7 8">
    <name type="scientific">Paenibacillus albiflavus</name>
    <dbReference type="NCBI Taxonomy" id="2545760"/>
    <lineage>
        <taxon>Bacteria</taxon>
        <taxon>Bacillati</taxon>
        <taxon>Bacillota</taxon>
        <taxon>Bacilli</taxon>
        <taxon>Bacillales</taxon>
        <taxon>Paenibacillaceae</taxon>
        <taxon>Paenibacillus</taxon>
    </lineage>
</organism>
<evidence type="ECO:0000313" key="8">
    <source>
        <dbReference type="Proteomes" id="UP000295418"/>
    </source>
</evidence>
<evidence type="ECO:0000256" key="3">
    <source>
        <dbReference type="ARBA" id="ARBA00022960"/>
    </source>
</evidence>
<dbReference type="GO" id="GO:0015648">
    <property type="term" value="F:lipid-linked peptidoglycan transporter activity"/>
    <property type="evidence" value="ECO:0007669"/>
    <property type="project" value="TreeGrafter"/>
</dbReference>
<comment type="caution">
    <text evidence="7">The sequence shown here is derived from an EMBL/GenBank/DDBJ whole genome shotgun (WGS) entry which is preliminary data.</text>
</comment>
<protein>
    <submittedName>
        <fullName evidence="7">FtsW/RodA/SpoVE family cell cycle protein</fullName>
    </submittedName>
</protein>
<evidence type="ECO:0000256" key="1">
    <source>
        <dbReference type="ARBA" id="ARBA00004141"/>
    </source>
</evidence>
<keyword evidence="2 6" id="KW-0812">Transmembrane</keyword>
<sequence>MEMKRHPKVIAFLDKVCEPIKVKEMHNEIRLELTNHLQEIVEDRLDNQIELEQAIEQAIDQMGDPDKLGKQFHHVHRPKVEWRIIGLIGILLVIGLIAMYATELSGMPIYQPHLLITKSIYTILGIGLMVLCYYFDFRKLHTFSWFIYGFTLFTMLYSSIYGNQVNGQIWFVIGFTRINFTVISTFLFIISLAGIATMPKWKAYRCYTKVLILIVFPGIMYLLNHSYSNLLLYLAGAMLIAYITRSNKKEFLYLSGTVLGFGILMIICDRDYTFDRLSMYISHYTGMTDNNFISIQSIKAVQDAGLWGKGLNSVSINMPNIPNQAIFTYLIYCFGWVIGIVICAIILLFLYQTARMAMAIKNPYGKLIVAGILVIFAVQFIWSIFMSVGLLPYLDYEFPFISFGGIYFIFHLGLVGMMLSVYRKKNMIKSNA</sequence>
<dbReference type="GO" id="GO:0032153">
    <property type="term" value="C:cell division site"/>
    <property type="evidence" value="ECO:0007669"/>
    <property type="project" value="TreeGrafter"/>
</dbReference>
<name>A0A4R4EIX3_9BACL</name>
<keyword evidence="5 6" id="KW-0472">Membrane</keyword>
<gene>
    <name evidence="7" type="ORF">E0485_04475</name>
</gene>